<dbReference type="InterPro" id="IPR050808">
    <property type="entry name" value="Phage_Integrase"/>
</dbReference>
<dbReference type="RefSeq" id="WP_120017417.1">
    <property type="nucleotide sequence ID" value="NZ_QZWZ01000028.1"/>
</dbReference>
<dbReference type="Proteomes" id="UP000272706">
    <property type="component" value="Unassembled WGS sequence"/>
</dbReference>
<evidence type="ECO:0000256" key="2">
    <source>
        <dbReference type="ARBA" id="ARBA00022908"/>
    </source>
</evidence>
<comment type="caution">
    <text evidence="6">The sequence shown here is derived from an EMBL/GenBank/DDBJ whole genome shotgun (WGS) entry which is preliminary data.</text>
</comment>
<dbReference type="Gene3D" id="1.10.443.10">
    <property type="entry name" value="Intergrase catalytic core"/>
    <property type="match status" value="1"/>
</dbReference>
<dbReference type="OrthoDB" id="7222937at2"/>
<keyword evidence="2" id="KW-0229">DNA integration</keyword>
<evidence type="ECO:0000313" key="7">
    <source>
        <dbReference type="Proteomes" id="UP000272706"/>
    </source>
</evidence>
<evidence type="ECO:0000259" key="5">
    <source>
        <dbReference type="Pfam" id="PF13356"/>
    </source>
</evidence>
<dbReference type="Gene3D" id="3.30.160.390">
    <property type="entry name" value="Integrase, DNA-binding domain"/>
    <property type="match status" value="1"/>
</dbReference>
<evidence type="ECO:0000313" key="6">
    <source>
        <dbReference type="EMBL" id="RJT31974.1"/>
    </source>
</evidence>
<gene>
    <name evidence="6" type="ORF">D3227_27570</name>
</gene>
<feature type="domain" description="Tyr recombinase" evidence="4">
    <location>
        <begin position="246"/>
        <end position="371"/>
    </location>
</feature>
<evidence type="ECO:0000256" key="1">
    <source>
        <dbReference type="ARBA" id="ARBA00008857"/>
    </source>
</evidence>
<dbReference type="Pfam" id="PF00589">
    <property type="entry name" value="Phage_integrase"/>
    <property type="match status" value="1"/>
</dbReference>
<keyword evidence="7" id="KW-1185">Reference proteome</keyword>
<evidence type="ECO:0000256" key="3">
    <source>
        <dbReference type="ARBA" id="ARBA00023172"/>
    </source>
</evidence>
<keyword evidence="3" id="KW-0233">DNA recombination</keyword>
<name>A0A3A5K9Y6_9HYPH</name>
<organism evidence="6 7">
    <name type="scientific">Mesorhizobium waimense</name>
    <dbReference type="NCBI Taxonomy" id="1300307"/>
    <lineage>
        <taxon>Bacteria</taxon>
        <taxon>Pseudomonadati</taxon>
        <taxon>Pseudomonadota</taxon>
        <taxon>Alphaproteobacteria</taxon>
        <taxon>Hyphomicrobiales</taxon>
        <taxon>Phyllobacteriaceae</taxon>
        <taxon>Mesorhizobium</taxon>
    </lineage>
</organism>
<protein>
    <submittedName>
        <fullName evidence="6">DUF4102 domain-containing protein</fullName>
    </submittedName>
</protein>
<dbReference type="GO" id="GO:0015074">
    <property type="term" value="P:DNA integration"/>
    <property type="evidence" value="ECO:0007669"/>
    <property type="project" value="UniProtKB-KW"/>
</dbReference>
<dbReference type="SUPFAM" id="SSF56349">
    <property type="entry name" value="DNA breaking-rejoining enzymes"/>
    <property type="match status" value="1"/>
</dbReference>
<dbReference type="EMBL" id="QZWZ01000028">
    <property type="protein sequence ID" value="RJT31974.1"/>
    <property type="molecule type" value="Genomic_DNA"/>
</dbReference>
<dbReference type="InterPro" id="IPR002104">
    <property type="entry name" value="Integrase_catalytic"/>
</dbReference>
<dbReference type="InterPro" id="IPR025166">
    <property type="entry name" value="Integrase_DNA_bind_dom"/>
</dbReference>
<dbReference type="Pfam" id="PF13356">
    <property type="entry name" value="Arm-DNA-bind_3"/>
    <property type="match status" value="1"/>
</dbReference>
<evidence type="ECO:0000259" key="4">
    <source>
        <dbReference type="Pfam" id="PF00589"/>
    </source>
</evidence>
<dbReference type="InterPro" id="IPR013762">
    <property type="entry name" value="Integrase-like_cat_sf"/>
</dbReference>
<dbReference type="GO" id="GO:0003677">
    <property type="term" value="F:DNA binding"/>
    <property type="evidence" value="ECO:0007669"/>
    <property type="project" value="InterPro"/>
</dbReference>
<dbReference type="AlphaFoldDB" id="A0A3A5K9Y6"/>
<proteinExistence type="inferred from homology"/>
<dbReference type="PANTHER" id="PTHR30629:SF2">
    <property type="entry name" value="PROPHAGE INTEGRASE INTS-RELATED"/>
    <property type="match status" value="1"/>
</dbReference>
<sequence length="438" mass="49151">MTDLRLALTDRAIASLEPASSGQYFARDTDLPGFMVLVGKRRKTFVVQGERRKAGKRLSVRMKVAEVGELTTRAARAKAKDILGKIANGVDPRASARKPDGDAAAVDLPSISNPMLRMAWERYRDGHMKNKGRSDGTINNYRDHIERLLADWLDEPLSKLGNDPSLVTVRHEKLTNENGAYIANGCMRTLRAVYNHARKVARTLPADNPVSAIDWNAEHRRNTALGLSDLEAWFTQLAALKNPVRRELHLFMLLSGHRPEAIRKARVEHVDFRARVLHIPKPKGGEVKAFDVPLSNAMIRGLVRVMRIGRALYAEQSREWLFPAESESGHIIEHKEKRSDLSKWGNDLRQTFRTIAQAAGVAELDVHLLMNHSIPGVNAGYITRNKLLSDHLRHQQEAISRRMLQAGRSRSKETKGQTGIWPALASRRILSDLLSGKD</sequence>
<dbReference type="PANTHER" id="PTHR30629">
    <property type="entry name" value="PROPHAGE INTEGRASE"/>
    <property type="match status" value="1"/>
</dbReference>
<dbReference type="InterPro" id="IPR011010">
    <property type="entry name" value="DNA_brk_join_enz"/>
</dbReference>
<accession>A0A3A5K9Y6</accession>
<dbReference type="InterPro" id="IPR038488">
    <property type="entry name" value="Integrase_DNA-bd_sf"/>
</dbReference>
<reference evidence="6 7" key="1">
    <citation type="submission" date="2018-09" db="EMBL/GenBank/DDBJ databases">
        <title>Mesorhizobium carmichaelinearum sp. nov. isolated from Carmichaelinea spp. root nodules in New Zealand.</title>
        <authorList>
            <person name="De Meyer S.E."/>
        </authorList>
    </citation>
    <scope>NUCLEOTIDE SEQUENCE [LARGE SCALE GENOMIC DNA]</scope>
    <source>
        <strain evidence="6 7">ICMP19557</strain>
    </source>
</reference>
<comment type="similarity">
    <text evidence="1">Belongs to the 'phage' integrase family.</text>
</comment>
<dbReference type="GO" id="GO:0006310">
    <property type="term" value="P:DNA recombination"/>
    <property type="evidence" value="ECO:0007669"/>
    <property type="project" value="UniProtKB-KW"/>
</dbReference>
<feature type="domain" description="Integrase DNA-binding" evidence="5">
    <location>
        <begin position="8"/>
        <end position="98"/>
    </location>
</feature>